<organism evidence="3 4">
    <name type="scientific">Drosophila willistoni</name>
    <name type="common">Fruit fly</name>
    <dbReference type="NCBI Taxonomy" id="7260"/>
    <lineage>
        <taxon>Eukaryota</taxon>
        <taxon>Metazoa</taxon>
        <taxon>Ecdysozoa</taxon>
        <taxon>Arthropoda</taxon>
        <taxon>Hexapoda</taxon>
        <taxon>Insecta</taxon>
        <taxon>Pterygota</taxon>
        <taxon>Neoptera</taxon>
        <taxon>Endopterygota</taxon>
        <taxon>Diptera</taxon>
        <taxon>Brachycera</taxon>
        <taxon>Muscomorpha</taxon>
        <taxon>Ephydroidea</taxon>
        <taxon>Drosophilidae</taxon>
        <taxon>Drosophila</taxon>
        <taxon>Sophophora</taxon>
    </lineage>
</organism>
<evidence type="ECO:0000256" key="1">
    <source>
        <dbReference type="SAM" id="MobiDB-lite"/>
    </source>
</evidence>
<dbReference type="PhylomeDB" id="B4NP95"/>
<feature type="compositionally biased region" description="Basic and acidic residues" evidence="1">
    <location>
        <begin position="133"/>
        <end position="155"/>
    </location>
</feature>
<evidence type="ECO:0000313" key="3">
    <source>
        <dbReference type="EMBL" id="EDW86335.1"/>
    </source>
</evidence>
<dbReference type="Pfam" id="PF16007">
    <property type="entry name" value="DUF4777"/>
    <property type="match status" value="1"/>
</dbReference>
<dbReference type="HOGENOM" id="CLU_1385518_0_0_1"/>
<protein>
    <recommendedName>
        <fullName evidence="2">DUF4777 domain-containing protein</fullName>
    </recommendedName>
</protein>
<feature type="region of interest" description="Disordered" evidence="1">
    <location>
        <begin position="111"/>
        <end position="197"/>
    </location>
</feature>
<dbReference type="InterPro" id="IPR031957">
    <property type="entry name" value="DUF4777"/>
</dbReference>
<dbReference type="AlphaFoldDB" id="B4NP95"/>
<dbReference type="OrthoDB" id="7841972at2759"/>
<accession>B4NP95</accession>
<evidence type="ECO:0000259" key="2">
    <source>
        <dbReference type="Pfam" id="PF16007"/>
    </source>
</evidence>
<feature type="compositionally biased region" description="Basic and acidic residues" evidence="1">
    <location>
        <begin position="185"/>
        <end position="197"/>
    </location>
</feature>
<name>B4NP95_DROWI</name>
<dbReference type="InParanoid" id="B4NP95"/>
<sequence>MIHRGFNSAPRRQLIPNLFSNILKVIAEADHPLTHHEIVEAVSERMDRCDEELKRQITVSLQDALIYGYLRVKNFRYSIVQNRLDPNEPRDMKTFNKLTVAVAVAETKPSALKLKQSSRDEQSTSKGAGAQDLHTHPEKADDQAETSESVRHSKPEVVSLARDSIQPSNTQPGTETEEETSATKTDLRPRRLQRKME</sequence>
<feature type="domain" description="DUF4777" evidence="2">
    <location>
        <begin position="15"/>
        <end position="79"/>
    </location>
</feature>
<evidence type="ECO:0000313" key="4">
    <source>
        <dbReference type="Proteomes" id="UP000007798"/>
    </source>
</evidence>
<dbReference type="EMBL" id="CH964291">
    <property type="protein sequence ID" value="EDW86335.1"/>
    <property type="molecule type" value="Genomic_DNA"/>
</dbReference>
<keyword evidence="4" id="KW-1185">Reference proteome</keyword>
<dbReference type="Proteomes" id="UP000007798">
    <property type="component" value="Unassembled WGS sequence"/>
</dbReference>
<dbReference type="KEGG" id="dwi:6652950"/>
<reference evidence="3 4" key="1">
    <citation type="journal article" date="2007" name="Nature">
        <title>Evolution of genes and genomes on the Drosophila phylogeny.</title>
        <authorList>
            <consortium name="Drosophila 12 Genomes Consortium"/>
            <person name="Clark A.G."/>
            <person name="Eisen M.B."/>
            <person name="Smith D.R."/>
            <person name="Bergman C.M."/>
            <person name="Oliver B."/>
            <person name="Markow T.A."/>
            <person name="Kaufman T.C."/>
            <person name="Kellis M."/>
            <person name="Gelbart W."/>
            <person name="Iyer V.N."/>
            <person name="Pollard D.A."/>
            <person name="Sackton T.B."/>
            <person name="Larracuente A.M."/>
            <person name="Singh N.D."/>
            <person name="Abad J.P."/>
            <person name="Abt D.N."/>
            <person name="Adryan B."/>
            <person name="Aguade M."/>
            <person name="Akashi H."/>
            <person name="Anderson W.W."/>
            <person name="Aquadro C.F."/>
            <person name="Ardell D.H."/>
            <person name="Arguello R."/>
            <person name="Artieri C.G."/>
            <person name="Barbash D.A."/>
            <person name="Barker D."/>
            <person name="Barsanti P."/>
            <person name="Batterham P."/>
            <person name="Batzoglou S."/>
            <person name="Begun D."/>
            <person name="Bhutkar A."/>
            <person name="Blanco E."/>
            <person name="Bosak S.A."/>
            <person name="Bradley R.K."/>
            <person name="Brand A.D."/>
            <person name="Brent M.R."/>
            <person name="Brooks A.N."/>
            <person name="Brown R.H."/>
            <person name="Butlin R.K."/>
            <person name="Caggese C."/>
            <person name="Calvi B.R."/>
            <person name="Bernardo de Carvalho A."/>
            <person name="Caspi A."/>
            <person name="Castrezana S."/>
            <person name="Celniker S.E."/>
            <person name="Chang J.L."/>
            <person name="Chapple C."/>
            <person name="Chatterji S."/>
            <person name="Chinwalla A."/>
            <person name="Civetta A."/>
            <person name="Clifton S.W."/>
            <person name="Comeron J.M."/>
            <person name="Costello J.C."/>
            <person name="Coyne J.A."/>
            <person name="Daub J."/>
            <person name="David R.G."/>
            <person name="Delcher A.L."/>
            <person name="Delehaunty K."/>
            <person name="Do C.B."/>
            <person name="Ebling H."/>
            <person name="Edwards K."/>
            <person name="Eickbush T."/>
            <person name="Evans J.D."/>
            <person name="Filipski A."/>
            <person name="Findeiss S."/>
            <person name="Freyhult E."/>
            <person name="Fulton L."/>
            <person name="Fulton R."/>
            <person name="Garcia A.C."/>
            <person name="Gardiner A."/>
            <person name="Garfield D.A."/>
            <person name="Garvin B.E."/>
            <person name="Gibson G."/>
            <person name="Gilbert D."/>
            <person name="Gnerre S."/>
            <person name="Godfrey J."/>
            <person name="Good R."/>
            <person name="Gotea V."/>
            <person name="Gravely B."/>
            <person name="Greenberg A.J."/>
            <person name="Griffiths-Jones S."/>
            <person name="Gross S."/>
            <person name="Guigo R."/>
            <person name="Gustafson E.A."/>
            <person name="Haerty W."/>
            <person name="Hahn M.W."/>
            <person name="Halligan D.L."/>
            <person name="Halpern A.L."/>
            <person name="Halter G.M."/>
            <person name="Han M.V."/>
            <person name="Heger A."/>
            <person name="Hillier L."/>
            <person name="Hinrichs A.S."/>
            <person name="Holmes I."/>
            <person name="Hoskins R.A."/>
            <person name="Hubisz M.J."/>
            <person name="Hultmark D."/>
            <person name="Huntley M.A."/>
            <person name="Jaffe D.B."/>
            <person name="Jagadeeshan S."/>
            <person name="Jeck W.R."/>
            <person name="Johnson J."/>
            <person name="Jones C.D."/>
            <person name="Jordan W.C."/>
            <person name="Karpen G.H."/>
            <person name="Kataoka E."/>
            <person name="Keightley P.D."/>
            <person name="Kheradpour P."/>
            <person name="Kirkness E.F."/>
            <person name="Koerich L.B."/>
            <person name="Kristiansen K."/>
            <person name="Kudrna D."/>
            <person name="Kulathinal R.J."/>
            <person name="Kumar S."/>
            <person name="Kwok R."/>
            <person name="Lander E."/>
            <person name="Langley C.H."/>
            <person name="Lapoint R."/>
            <person name="Lazzaro B.P."/>
            <person name="Lee S.J."/>
            <person name="Levesque L."/>
            <person name="Li R."/>
            <person name="Lin C.F."/>
            <person name="Lin M.F."/>
            <person name="Lindblad-Toh K."/>
            <person name="Llopart A."/>
            <person name="Long M."/>
            <person name="Low L."/>
            <person name="Lozovsky E."/>
            <person name="Lu J."/>
            <person name="Luo M."/>
            <person name="Machado C.A."/>
            <person name="Makalowski W."/>
            <person name="Marzo M."/>
            <person name="Matsuda M."/>
            <person name="Matzkin L."/>
            <person name="McAllister B."/>
            <person name="McBride C.S."/>
            <person name="McKernan B."/>
            <person name="McKernan K."/>
            <person name="Mendez-Lago M."/>
            <person name="Minx P."/>
            <person name="Mollenhauer M.U."/>
            <person name="Montooth K."/>
            <person name="Mount S.M."/>
            <person name="Mu X."/>
            <person name="Myers E."/>
            <person name="Negre B."/>
            <person name="Newfeld S."/>
            <person name="Nielsen R."/>
            <person name="Noor M.A."/>
            <person name="O'Grady P."/>
            <person name="Pachter L."/>
            <person name="Papaceit M."/>
            <person name="Parisi M.J."/>
            <person name="Parisi M."/>
            <person name="Parts L."/>
            <person name="Pedersen J.S."/>
            <person name="Pesole G."/>
            <person name="Phillippy A.M."/>
            <person name="Ponting C.P."/>
            <person name="Pop M."/>
            <person name="Porcelli D."/>
            <person name="Powell J.R."/>
            <person name="Prohaska S."/>
            <person name="Pruitt K."/>
            <person name="Puig M."/>
            <person name="Quesneville H."/>
            <person name="Ram K.R."/>
            <person name="Rand D."/>
            <person name="Rasmussen M.D."/>
            <person name="Reed L.K."/>
            <person name="Reenan R."/>
            <person name="Reily A."/>
            <person name="Remington K.A."/>
            <person name="Rieger T.T."/>
            <person name="Ritchie M.G."/>
            <person name="Robin C."/>
            <person name="Rogers Y.H."/>
            <person name="Rohde C."/>
            <person name="Rozas J."/>
            <person name="Rubenfield M.J."/>
            <person name="Ruiz A."/>
            <person name="Russo S."/>
            <person name="Salzberg S.L."/>
            <person name="Sanchez-Gracia A."/>
            <person name="Saranga D.J."/>
            <person name="Sato H."/>
            <person name="Schaeffer S.W."/>
            <person name="Schatz M.C."/>
            <person name="Schlenke T."/>
            <person name="Schwartz R."/>
            <person name="Segarra C."/>
            <person name="Singh R.S."/>
            <person name="Sirot L."/>
            <person name="Sirota M."/>
            <person name="Sisneros N.B."/>
            <person name="Smith C.D."/>
            <person name="Smith T.F."/>
            <person name="Spieth J."/>
            <person name="Stage D.E."/>
            <person name="Stark A."/>
            <person name="Stephan W."/>
            <person name="Strausberg R.L."/>
            <person name="Strempel S."/>
            <person name="Sturgill D."/>
            <person name="Sutton G."/>
            <person name="Sutton G.G."/>
            <person name="Tao W."/>
            <person name="Teichmann S."/>
            <person name="Tobari Y.N."/>
            <person name="Tomimura Y."/>
            <person name="Tsolas J.M."/>
            <person name="Valente V.L."/>
            <person name="Venter E."/>
            <person name="Venter J.C."/>
            <person name="Vicario S."/>
            <person name="Vieira F.G."/>
            <person name="Vilella A.J."/>
            <person name="Villasante A."/>
            <person name="Walenz B."/>
            <person name="Wang J."/>
            <person name="Wasserman M."/>
            <person name="Watts T."/>
            <person name="Wilson D."/>
            <person name="Wilson R.K."/>
            <person name="Wing R.A."/>
            <person name="Wolfner M.F."/>
            <person name="Wong A."/>
            <person name="Wong G.K."/>
            <person name="Wu C.I."/>
            <person name="Wu G."/>
            <person name="Yamamoto D."/>
            <person name="Yang H.P."/>
            <person name="Yang S.P."/>
            <person name="Yorke J.A."/>
            <person name="Yoshida K."/>
            <person name="Zdobnov E."/>
            <person name="Zhang P."/>
            <person name="Zhang Y."/>
            <person name="Zimin A.V."/>
            <person name="Baldwin J."/>
            <person name="Abdouelleil A."/>
            <person name="Abdulkadir J."/>
            <person name="Abebe A."/>
            <person name="Abera B."/>
            <person name="Abreu J."/>
            <person name="Acer S.C."/>
            <person name="Aftuck L."/>
            <person name="Alexander A."/>
            <person name="An P."/>
            <person name="Anderson E."/>
            <person name="Anderson S."/>
            <person name="Arachi H."/>
            <person name="Azer M."/>
            <person name="Bachantsang P."/>
            <person name="Barry A."/>
            <person name="Bayul T."/>
            <person name="Berlin A."/>
            <person name="Bessette D."/>
            <person name="Bloom T."/>
            <person name="Blye J."/>
            <person name="Boguslavskiy L."/>
            <person name="Bonnet C."/>
            <person name="Boukhgalter B."/>
            <person name="Bourzgui I."/>
            <person name="Brown A."/>
            <person name="Cahill P."/>
            <person name="Channer S."/>
            <person name="Cheshatsang Y."/>
            <person name="Chuda L."/>
            <person name="Citroen M."/>
            <person name="Collymore A."/>
            <person name="Cooke P."/>
            <person name="Costello M."/>
            <person name="D'Aco K."/>
            <person name="Daza R."/>
            <person name="De Haan G."/>
            <person name="DeGray S."/>
            <person name="DeMaso C."/>
            <person name="Dhargay N."/>
            <person name="Dooley K."/>
            <person name="Dooley E."/>
            <person name="Doricent M."/>
            <person name="Dorje P."/>
            <person name="Dorjee K."/>
            <person name="Dupes A."/>
            <person name="Elong R."/>
            <person name="Falk J."/>
            <person name="Farina A."/>
            <person name="Faro S."/>
            <person name="Ferguson D."/>
            <person name="Fisher S."/>
            <person name="Foley C.D."/>
            <person name="Franke A."/>
            <person name="Friedrich D."/>
            <person name="Gadbois L."/>
            <person name="Gearin G."/>
            <person name="Gearin C.R."/>
            <person name="Giannoukos G."/>
            <person name="Goode T."/>
            <person name="Graham J."/>
            <person name="Grandbois E."/>
            <person name="Grewal S."/>
            <person name="Gyaltsen K."/>
            <person name="Hafez N."/>
            <person name="Hagos B."/>
            <person name="Hall J."/>
            <person name="Henson C."/>
            <person name="Hollinger A."/>
            <person name="Honan T."/>
            <person name="Huard M.D."/>
            <person name="Hughes L."/>
            <person name="Hurhula B."/>
            <person name="Husby M.E."/>
            <person name="Kamat A."/>
            <person name="Kanga B."/>
            <person name="Kashin S."/>
            <person name="Khazanovich D."/>
            <person name="Kisner P."/>
            <person name="Lance K."/>
            <person name="Lara M."/>
            <person name="Lee W."/>
            <person name="Lennon N."/>
            <person name="Letendre F."/>
            <person name="LeVine R."/>
            <person name="Lipovsky A."/>
            <person name="Liu X."/>
            <person name="Liu J."/>
            <person name="Liu S."/>
            <person name="Lokyitsang T."/>
            <person name="Lokyitsang Y."/>
            <person name="Lubonja R."/>
            <person name="Lui A."/>
            <person name="MacDonald P."/>
            <person name="Magnisalis V."/>
            <person name="Maru K."/>
            <person name="Matthews C."/>
            <person name="McCusker W."/>
            <person name="McDonough S."/>
            <person name="Mehta T."/>
            <person name="Meldrim J."/>
            <person name="Meneus L."/>
            <person name="Mihai O."/>
            <person name="Mihalev A."/>
            <person name="Mihova T."/>
            <person name="Mittelman R."/>
            <person name="Mlenga V."/>
            <person name="Montmayeur A."/>
            <person name="Mulrain L."/>
            <person name="Navidi A."/>
            <person name="Naylor J."/>
            <person name="Negash T."/>
            <person name="Nguyen T."/>
            <person name="Nguyen N."/>
            <person name="Nicol R."/>
            <person name="Norbu C."/>
            <person name="Norbu N."/>
            <person name="Novod N."/>
            <person name="O'Neill B."/>
            <person name="Osman S."/>
            <person name="Markiewicz E."/>
            <person name="Oyono O.L."/>
            <person name="Patti C."/>
            <person name="Phunkhang P."/>
            <person name="Pierre F."/>
            <person name="Priest M."/>
            <person name="Raghuraman S."/>
            <person name="Rege F."/>
            <person name="Reyes R."/>
            <person name="Rise C."/>
            <person name="Rogov P."/>
            <person name="Ross K."/>
            <person name="Ryan E."/>
            <person name="Settipalli S."/>
            <person name="Shea T."/>
            <person name="Sherpa N."/>
            <person name="Shi L."/>
            <person name="Shih D."/>
            <person name="Sparrow T."/>
            <person name="Spaulding J."/>
            <person name="Stalker J."/>
            <person name="Stange-Thomann N."/>
            <person name="Stavropoulos S."/>
            <person name="Stone C."/>
            <person name="Strader C."/>
            <person name="Tesfaye S."/>
            <person name="Thomson T."/>
            <person name="Thoulutsang Y."/>
            <person name="Thoulutsang D."/>
            <person name="Topham K."/>
            <person name="Topping I."/>
            <person name="Tsamla T."/>
            <person name="Vassiliev H."/>
            <person name="Vo A."/>
            <person name="Wangchuk T."/>
            <person name="Wangdi T."/>
            <person name="Weiand M."/>
            <person name="Wilkinson J."/>
            <person name="Wilson A."/>
            <person name="Yadav S."/>
            <person name="Young G."/>
            <person name="Yu Q."/>
            <person name="Zembek L."/>
            <person name="Zhong D."/>
            <person name="Zimmer A."/>
            <person name="Zwirko Z."/>
            <person name="Jaffe D.B."/>
            <person name="Alvarez P."/>
            <person name="Brockman W."/>
            <person name="Butler J."/>
            <person name="Chin C."/>
            <person name="Gnerre S."/>
            <person name="Grabherr M."/>
            <person name="Kleber M."/>
            <person name="Mauceli E."/>
            <person name="MacCallum I."/>
        </authorList>
    </citation>
    <scope>NUCLEOTIDE SEQUENCE [LARGE SCALE GENOMIC DNA]</scope>
    <source>
        <strain evidence="4">Tucson 14030-0811.24</strain>
    </source>
</reference>
<gene>
    <name evidence="3" type="primary">Dwil\GK17533</name>
    <name evidence="3" type="ORF">Dwil_GK17533</name>
</gene>
<proteinExistence type="predicted"/>
<dbReference type="eggNOG" id="ENOG502TC9X">
    <property type="taxonomic scope" value="Eukaryota"/>
</dbReference>